<evidence type="ECO:0000256" key="3">
    <source>
        <dbReference type="ARBA" id="ARBA00023163"/>
    </source>
</evidence>
<gene>
    <name evidence="5" type="ORF">SAMN05421866_3118</name>
</gene>
<keyword evidence="3" id="KW-0804">Transcription</keyword>
<dbReference type="Pfam" id="PF02311">
    <property type="entry name" value="AraC_binding"/>
    <property type="match status" value="1"/>
</dbReference>
<dbReference type="SMART" id="SM00342">
    <property type="entry name" value="HTH_ARAC"/>
    <property type="match status" value="1"/>
</dbReference>
<dbReference type="OrthoDB" id="2585681at2"/>
<evidence type="ECO:0000256" key="1">
    <source>
        <dbReference type="ARBA" id="ARBA00023015"/>
    </source>
</evidence>
<dbReference type="Proteomes" id="UP000184047">
    <property type="component" value="Unassembled WGS sequence"/>
</dbReference>
<dbReference type="GO" id="GO:0003700">
    <property type="term" value="F:DNA-binding transcription factor activity"/>
    <property type="evidence" value="ECO:0007669"/>
    <property type="project" value="InterPro"/>
</dbReference>
<dbReference type="Gene3D" id="1.10.10.60">
    <property type="entry name" value="Homeodomain-like"/>
    <property type="match status" value="1"/>
</dbReference>
<evidence type="ECO:0000256" key="2">
    <source>
        <dbReference type="ARBA" id="ARBA00023125"/>
    </source>
</evidence>
<protein>
    <submittedName>
        <fullName evidence="5">AraC-type DNA-binding protein</fullName>
    </submittedName>
</protein>
<dbReference type="InterPro" id="IPR020449">
    <property type="entry name" value="Tscrpt_reg_AraC-type_HTH"/>
</dbReference>
<reference evidence="6" key="1">
    <citation type="submission" date="2016-11" db="EMBL/GenBank/DDBJ databases">
        <authorList>
            <person name="Varghese N."/>
            <person name="Submissions S."/>
        </authorList>
    </citation>
    <scope>NUCLEOTIDE SEQUENCE [LARGE SCALE GENOMIC DNA]</scope>
    <source>
        <strain evidence="6">DSM 19055</strain>
    </source>
</reference>
<feature type="domain" description="HTH araC/xylS-type" evidence="4">
    <location>
        <begin position="155"/>
        <end position="253"/>
    </location>
</feature>
<dbReference type="PROSITE" id="PS01124">
    <property type="entry name" value="HTH_ARAC_FAMILY_2"/>
    <property type="match status" value="1"/>
</dbReference>
<dbReference type="Pfam" id="PF12833">
    <property type="entry name" value="HTH_18"/>
    <property type="match status" value="1"/>
</dbReference>
<evidence type="ECO:0000313" key="5">
    <source>
        <dbReference type="EMBL" id="SHH59318.1"/>
    </source>
</evidence>
<dbReference type="SUPFAM" id="SSF46689">
    <property type="entry name" value="Homeodomain-like"/>
    <property type="match status" value="1"/>
</dbReference>
<dbReference type="STRING" id="421058.SAMN05421866_3118"/>
<dbReference type="RefSeq" id="WP_034737345.1">
    <property type="nucleotide sequence ID" value="NZ_FQWT01000005.1"/>
</dbReference>
<dbReference type="InterPro" id="IPR009057">
    <property type="entry name" value="Homeodomain-like_sf"/>
</dbReference>
<evidence type="ECO:0000259" key="4">
    <source>
        <dbReference type="PROSITE" id="PS01124"/>
    </source>
</evidence>
<dbReference type="SUPFAM" id="SSF51215">
    <property type="entry name" value="Regulatory protein AraC"/>
    <property type="match status" value="1"/>
</dbReference>
<evidence type="ECO:0000313" key="6">
    <source>
        <dbReference type="Proteomes" id="UP000184047"/>
    </source>
</evidence>
<dbReference type="InterPro" id="IPR003313">
    <property type="entry name" value="AraC-bd"/>
</dbReference>
<dbReference type="PANTHER" id="PTHR43280:SF32">
    <property type="entry name" value="TRANSCRIPTIONAL REGULATORY PROTEIN"/>
    <property type="match status" value="1"/>
</dbReference>
<keyword evidence="1" id="KW-0805">Transcription regulation</keyword>
<keyword evidence="2 5" id="KW-0238">DNA-binding</keyword>
<dbReference type="EMBL" id="FQWT01000005">
    <property type="protein sequence ID" value="SHH59318.1"/>
    <property type="molecule type" value="Genomic_DNA"/>
</dbReference>
<accession>A0A1M5U8S7</accession>
<name>A0A1M5U8S7_9FLAO</name>
<proteinExistence type="predicted"/>
<keyword evidence="6" id="KW-1185">Reference proteome</keyword>
<dbReference type="GO" id="GO:0043565">
    <property type="term" value="F:sequence-specific DNA binding"/>
    <property type="evidence" value="ECO:0007669"/>
    <property type="project" value="InterPro"/>
</dbReference>
<dbReference type="AlphaFoldDB" id="A0A1M5U8S7"/>
<organism evidence="5 6">
    <name type="scientific">Chryseobacterium oranimense</name>
    <dbReference type="NCBI Taxonomy" id="421058"/>
    <lineage>
        <taxon>Bacteria</taxon>
        <taxon>Pseudomonadati</taxon>
        <taxon>Bacteroidota</taxon>
        <taxon>Flavobacteriia</taxon>
        <taxon>Flavobacteriales</taxon>
        <taxon>Weeksellaceae</taxon>
        <taxon>Chryseobacterium group</taxon>
        <taxon>Chryseobacterium</taxon>
    </lineage>
</organism>
<dbReference type="InterPro" id="IPR037923">
    <property type="entry name" value="HTH-like"/>
</dbReference>
<sequence length="261" mass="30562">MKVYSIKDIIPEVKQFTQYYVGVFEDTPDPEIEWPHRHAFYSLVWFTKGSGINVIDFDEHEILPNRIFAINPKQVHNWNYSSDSCGYTLLIDEPFAKHLNIDFSFPFVDLQKDDLQFIEEIFKRMLSGKNQLTAIPYLFSLLNNSRASRINNTITKFKKLVSENLDKNLTIEQYAEKIGVTIEIFNQTCKAETGFTAKQLQLDVKITEAKRLLLYSSLNSSEIAFKLGFEDNSYFSRIFKKKTDFSPAEFREKYHKNEKKS</sequence>
<dbReference type="GeneID" id="56900544"/>
<dbReference type="PANTHER" id="PTHR43280">
    <property type="entry name" value="ARAC-FAMILY TRANSCRIPTIONAL REGULATOR"/>
    <property type="match status" value="1"/>
</dbReference>
<dbReference type="InterPro" id="IPR018060">
    <property type="entry name" value="HTH_AraC"/>
</dbReference>
<dbReference type="PRINTS" id="PR00032">
    <property type="entry name" value="HTHARAC"/>
</dbReference>